<dbReference type="InterPro" id="IPR000048">
    <property type="entry name" value="IQ_motif_EF-hand-BS"/>
</dbReference>
<dbReference type="EMBL" id="BPLR01018736">
    <property type="protein sequence ID" value="GIZ01919.1"/>
    <property type="molecule type" value="Genomic_DNA"/>
</dbReference>
<comment type="caution">
    <text evidence="2">The sequence shown here is derived from an EMBL/GenBank/DDBJ whole genome shotgun (WGS) entry which is preliminary data.</text>
</comment>
<feature type="region of interest" description="Disordered" evidence="1">
    <location>
        <begin position="204"/>
        <end position="224"/>
    </location>
</feature>
<organism evidence="2 3">
    <name type="scientific">Caerostris extrusa</name>
    <name type="common">Bark spider</name>
    <name type="synonym">Caerostris bankana</name>
    <dbReference type="NCBI Taxonomy" id="172846"/>
    <lineage>
        <taxon>Eukaryota</taxon>
        <taxon>Metazoa</taxon>
        <taxon>Ecdysozoa</taxon>
        <taxon>Arthropoda</taxon>
        <taxon>Chelicerata</taxon>
        <taxon>Arachnida</taxon>
        <taxon>Araneae</taxon>
        <taxon>Araneomorphae</taxon>
        <taxon>Entelegynae</taxon>
        <taxon>Araneoidea</taxon>
        <taxon>Araneidae</taxon>
        <taxon>Caerostris</taxon>
    </lineage>
</organism>
<protein>
    <submittedName>
        <fullName evidence="2">Centrosomal protein</fullName>
    </submittedName>
</protein>
<dbReference type="PROSITE" id="PS50096">
    <property type="entry name" value="IQ"/>
    <property type="match status" value="1"/>
</dbReference>
<evidence type="ECO:0000313" key="3">
    <source>
        <dbReference type="Proteomes" id="UP001054945"/>
    </source>
</evidence>
<dbReference type="SMART" id="SM00015">
    <property type="entry name" value="IQ"/>
    <property type="match status" value="1"/>
</dbReference>
<name>A0AAV4Y612_CAEEX</name>
<keyword evidence="3" id="KW-1185">Reference proteome</keyword>
<feature type="compositionally biased region" description="Low complexity" evidence="1">
    <location>
        <begin position="204"/>
        <end position="219"/>
    </location>
</feature>
<reference evidence="2 3" key="1">
    <citation type="submission" date="2021-06" db="EMBL/GenBank/DDBJ databases">
        <title>Caerostris extrusa draft genome.</title>
        <authorList>
            <person name="Kono N."/>
            <person name="Arakawa K."/>
        </authorList>
    </citation>
    <scope>NUCLEOTIDE SEQUENCE [LARGE SCALE GENOMIC DNA]</scope>
</reference>
<dbReference type="AlphaFoldDB" id="A0AAV4Y612"/>
<sequence>MDSGSQIQVTTSPKFIHGSPSQIAKSKTMSEIYGKSDEDIAKAATKIQSLWRGYFVRHHNQRVFKLLQEIRFRRLEDHIQHLHGHLCRLTDFTTTRFCNMSGSYVKYKLKIFDICMRSWFYTLDFHCLMNSIKAKDLQKSVSVVLSKAKVNVFQASSEHDSSNRDLSRDNAILSDAKFDKHLPPHSDSLNLALKFSTQMYQENSSMYSPSSQTSSATSSVPDTSFNGPKPAENYSLLHLICQMLILACKAW</sequence>
<dbReference type="Gene3D" id="1.20.5.190">
    <property type="match status" value="1"/>
</dbReference>
<accession>A0AAV4Y612</accession>
<evidence type="ECO:0000256" key="1">
    <source>
        <dbReference type="SAM" id="MobiDB-lite"/>
    </source>
</evidence>
<evidence type="ECO:0000313" key="2">
    <source>
        <dbReference type="EMBL" id="GIZ01919.1"/>
    </source>
</evidence>
<dbReference type="CDD" id="cd23767">
    <property type="entry name" value="IQCD"/>
    <property type="match status" value="1"/>
</dbReference>
<dbReference type="Proteomes" id="UP001054945">
    <property type="component" value="Unassembled WGS sequence"/>
</dbReference>
<dbReference type="Pfam" id="PF00612">
    <property type="entry name" value="IQ"/>
    <property type="match status" value="1"/>
</dbReference>
<gene>
    <name evidence="2" type="primary">Cep97</name>
    <name evidence="2" type="ORF">CEXT_497001</name>
</gene>
<proteinExistence type="predicted"/>